<organism evidence="3">
    <name type="scientific">Pseudomonas marincola</name>
    <dbReference type="NCBI Taxonomy" id="437900"/>
    <lineage>
        <taxon>Bacteria</taxon>
        <taxon>Pseudomonadati</taxon>
        <taxon>Pseudomonadota</taxon>
        <taxon>Gammaproteobacteria</taxon>
        <taxon>Pseudomonadales</taxon>
        <taxon>Pseudomonadaceae</taxon>
        <taxon>Pseudomonas</taxon>
    </lineage>
</organism>
<sequence length="332" mass="35842">MQTPEPVPFTVITGFLGAGKTTYLNNLIREGLPRDSLIVVNDFGSINIDAELIEYRDERILQLGNGCICCTLGGTLAEQLAQAVRFQPRPAAIYVEASGVAEPARIADIARVSCHLRLASVVCLVDASQVTRHASNRYTADVWQAQVVGADQLLVNRMPPAQSAEYEQVFSVLKRLNPHATFNGTESHINDREIPSAPARPLFSVANTQQTAGLWDSVSLSYSNAIDGDRLEQLLSEYADVVMRAKGILKRTDRPVLQVFQLSGGVACWLPARRAPAANQLVCIGIKGTRFEALASALAQLDGVLISGEQQSHLASSQQGGARPAARLQNTV</sequence>
<dbReference type="SUPFAM" id="SSF52540">
    <property type="entry name" value="P-loop containing nucleoside triphosphate hydrolases"/>
    <property type="match status" value="1"/>
</dbReference>
<dbReference type="SMART" id="SM00833">
    <property type="entry name" value="CobW_C"/>
    <property type="match status" value="1"/>
</dbReference>
<dbReference type="InterPro" id="IPR027417">
    <property type="entry name" value="P-loop_NTPase"/>
</dbReference>
<protein>
    <recommendedName>
        <fullName evidence="2">CobW C-terminal domain-containing protein</fullName>
    </recommendedName>
</protein>
<dbReference type="RefSeq" id="WP_150548038.1">
    <property type="nucleotide sequence ID" value="NZ_LR215729.2"/>
</dbReference>
<feature type="domain" description="CobW C-terminal" evidence="2">
    <location>
        <begin position="215"/>
        <end position="302"/>
    </location>
</feature>
<reference evidence="3" key="1">
    <citation type="submission" date="2019-02" db="EMBL/GenBank/DDBJ databases">
        <authorList>
            <consortium name="Genoscope - CEA"/>
            <person name="William W."/>
        </authorList>
    </citation>
    <scope>NUCLEOTIDE SEQUENCE [LARGE SCALE GENOMIC DNA]</scope>
    <source>
        <strain evidence="3">YSy11</strain>
    </source>
</reference>
<dbReference type="GO" id="GO:0005737">
    <property type="term" value="C:cytoplasm"/>
    <property type="evidence" value="ECO:0007669"/>
    <property type="project" value="TreeGrafter"/>
</dbReference>
<accession>A0A653E3Z5</accession>
<evidence type="ECO:0000259" key="2">
    <source>
        <dbReference type="SMART" id="SM00833"/>
    </source>
</evidence>
<dbReference type="EMBL" id="LR215729">
    <property type="protein sequence ID" value="VEV96756.1"/>
    <property type="molecule type" value="Genomic_DNA"/>
</dbReference>
<dbReference type="CDD" id="cd03112">
    <property type="entry name" value="CobW-like"/>
    <property type="match status" value="1"/>
</dbReference>
<dbReference type="InterPro" id="IPR003495">
    <property type="entry name" value="CobW/HypB/UreG_nucleotide-bd"/>
</dbReference>
<dbReference type="AlphaFoldDB" id="A0A653E3Z5"/>
<dbReference type="PANTHER" id="PTHR13748">
    <property type="entry name" value="COBW-RELATED"/>
    <property type="match status" value="1"/>
</dbReference>
<name>A0A653E3Z5_9PSED</name>
<dbReference type="InterPro" id="IPR051316">
    <property type="entry name" value="Zinc-reg_GTPase_activator"/>
</dbReference>
<dbReference type="SUPFAM" id="SSF90002">
    <property type="entry name" value="Hypothetical protein YjiA, C-terminal domain"/>
    <property type="match status" value="1"/>
</dbReference>
<dbReference type="InterPro" id="IPR011629">
    <property type="entry name" value="CobW-like_C"/>
</dbReference>
<dbReference type="PANTHER" id="PTHR13748:SF62">
    <property type="entry name" value="COBW DOMAIN-CONTAINING PROTEIN"/>
    <property type="match status" value="1"/>
</dbReference>
<evidence type="ECO:0000313" key="3">
    <source>
        <dbReference type="EMBL" id="VEV96756.1"/>
    </source>
</evidence>
<gene>
    <name evidence="3" type="ORF">PMYSY11_1710</name>
</gene>
<evidence type="ECO:0000256" key="1">
    <source>
        <dbReference type="ARBA" id="ARBA00045658"/>
    </source>
</evidence>
<dbReference type="Pfam" id="PF07683">
    <property type="entry name" value="CobW_C"/>
    <property type="match status" value="1"/>
</dbReference>
<dbReference type="Pfam" id="PF02492">
    <property type="entry name" value="cobW"/>
    <property type="match status" value="1"/>
</dbReference>
<proteinExistence type="predicted"/>
<dbReference type="Gene3D" id="3.40.50.300">
    <property type="entry name" value="P-loop containing nucleotide triphosphate hydrolases"/>
    <property type="match status" value="1"/>
</dbReference>
<comment type="function">
    <text evidence="1">Zinc chaperone that directly transfers zinc cofactor to target proteins, thereby activating them. Zinc is transferred from the CXCC motif in the GTPase domain to the zinc binding site in target proteins in a process requiring GTP hydrolysis.</text>
</comment>